<protein>
    <submittedName>
        <fullName evidence="2">Uncharacterized protein</fullName>
    </submittedName>
</protein>
<accession>A0A927BNA8</accession>
<name>A0A927BNA8_STRGL</name>
<sequence length="121" mass="12998">MNLDRFTIDDGRHLPQLVIDEDASSAAGTARYRAACSCDRMQPHTPGTRDQALAAHLATSPPRSPRPRARSGSRSAPALPSCCWPCWRPGPAATSPGRPWPPTPSRSSWASSWPASPWPSG</sequence>
<dbReference type="EMBL" id="JACWUS010000005">
    <property type="protein sequence ID" value="MBD2829872.1"/>
    <property type="molecule type" value="Genomic_DNA"/>
</dbReference>
<reference evidence="2" key="1">
    <citation type="journal article" date="2020" name="PLoS ONE">
        <title>Isolation and characterization of Streptomyces bacteriophages and Streptomyces strains encoding biosynthetic arsenals: Streptomyces strains and phages for antibiotic discovery.</title>
        <authorList>
            <person name="Montano E.T."/>
            <person name="Nideffer J.F."/>
            <person name="Brumage L."/>
            <person name="Erb M."/>
            <person name="Derman A.I."/>
            <person name="Davis J.P."/>
            <person name="Estrada E."/>
            <person name="Fu S."/>
            <person name="Le D."/>
            <person name="Vuppala A."/>
            <person name="Tran C."/>
            <person name="Luterstein E."/>
            <person name="Lakkaraju S."/>
            <person name="Panchagnula S."/>
            <person name="Ren C."/>
            <person name="Doan J."/>
            <person name="Tran S."/>
            <person name="Soriano J."/>
            <person name="Fujita Y."/>
            <person name="Gutala P."/>
            <person name="Fujii Q."/>
            <person name="Lee M."/>
            <person name="Bui A."/>
            <person name="Villarreal C."/>
            <person name="Shing S.R."/>
            <person name="Kim S."/>
            <person name="Freeman D."/>
            <person name="Racha V."/>
            <person name="Ho A."/>
            <person name="Kumar P."/>
            <person name="Falah K."/>
            <person name="Dawson T."/>
            <person name="Enustun E."/>
            <person name="Prichard A."/>
            <person name="Gomez A."/>
            <person name="Khanna K."/>
            <person name="Trigg S."/>
            <person name="Fernandez L."/>
            <person name="Pogliano K."/>
            <person name="Pogliano J."/>
        </authorList>
    </citation>
    <scope>NUCLEOTIDE SEQUENCE</scope>
    <source>
        <strain evidence="2">QF2</strain>
    </source>
</reference>
<feature type="region of interest" description="Disordered" evidence="1">
    <location>
        <begin position="40"/>
        <end position="121"/>
    </location>
</feature>
<comment type="caution">
    <text evidence="2">The sequence shown here is derived from an EMBL/GenBank/DDBJ whole genome shotgun (WGS) entry which is preliminary data.</text>
</comment>
<feature type="compositionally biased region" description="Low complexity" evidence="1">
    <location>
        <begin position="72"/>
        <end position="81"/>
    </location>
</feature>
<gene>
    <name evidence="2" type="ORF">ID875_21120</name>
</gene>
<evidence type="ECO:0000313" key="2">
    <source>
        <dbReference type="EMBL" id="MBD2829872.1"/>
    </source>
</evidence>
<proteinExistence type="predicted"/>
<evidence type="ECO:0000256" key="1">
    <source>
        <dbReference type="SAM" id="MobiDB-lite"/>
    </source>
</evidence>
<organism evidence="2">
    <name type="scientific">Streptomyces globisporus</name>
    <dbReference type="NCBI Taxonomy" id="1908"/>
    <lineage>
        <taxon>Bacteria</taxon>
        <taxon>Bacillati</taxon>
        <taxon>Actinomycetota</taxon>
        <taxon>Actinomycetes</taxon>
        <taxon>Kitasatosporales</taxon>
        <taxon>Streptomycetaceae</taxon>
        <taxon>Streptomyces</taxon>
    </lineage>
</organism>
<dbReference type="AlphaFoldDB" id="A0A927BNA8"/>
<feature type="compositionally biased region" description="Low complexity" evidence="1">
    <location>
        <begin position="105"/>
        <end position="115"/>
    </location>
</feature>